<evidence type="ECO:0000313" key="2">
    <source>
        <dbReference type="Proteomes" id="UP000276133"/>
    </source>
</evidence>
<name>A0A3M7SZ25_BRAPC</name>
<sequence>MKPFQKEINILNGFINLRISKTIIKVNERRFIQLELEYSLRVVSFMFLIVIKKYLRNVFLFVQSSNLLIKFYISIRTSSKIRDLTLKTVYHLTITDVCELK</sequence>
<evidence type="ECO:0000313" key="1">
    <source>
        <dbReference type="EMBL" id="RNA40976.1"/>
    </source>
</evidence>
<proteinExistence type="predicted"/>
<dbReference type="EMBL" id="REGN01000564">
    <property type="protein sequence ID" value="RNA40976.1"/>
    <property type="molecule type" value="Genomic_DNA"/>
</dbReference>
<accession>A0A3M7SZ25</accession>
<keyword evidence="2" id="KW-1185">Reference proteome</keyword>
<reference evidence="1 2" key="1">
    <citation type="journal article" date="2018" name="Sci. Rep.">
        <title>Genomic signatures of local adaptation to the degree of environmental predictability in rotifers.</title>
        <authorList>
            <person name="Franch-Gras L."/>
            <person name="Hahn C."/>
            <person name="Garcia-Roger E.M."/>
            <person name="Carmona M.J."/>
            <person name="Serra M."/>
            <person name="Gomez A."/>
        </authorList>
    </citation>
    <scope>NUCLEOTIDE SEQUENCE [LARGE SCALE GENOMIC DNA]</scope>
    <source>
        <strain evidence="1">HYR1</strain>
    </source>
</reference>
<dbReference type="AlphaFoldDB" id="A0A3M7SZ25"/>
<dbReference type="Proteomes" id="UP000276133">
    <property type="component" value="Unassembled WGS sequence"/>
</dbReference>
<gene>
    <name evidence="1" type="ORF">BpHYR1_044499</name>
</gene>
<protein>
    <submittedName>
        <fullName evidence="1">Uncharacterized protein</fullName>
    </submittedName>
</protein>
<comment type="caution">
    <text evidence="1">The sequence shown here is derived from an EMBL/GenBank/DDBJ whole genome shotgun (WGS) entry which is preliminary data.</text>
</comment>
<organism evidence="1 2">
    <name type="scientific">Brachionus plicatilis</name>
    <name type="common">Marine rotifer</name>
    <name type="synonym">Brachionus muelleri</name>
    <dbReference type="NCBI Taxonomy" id="10195"/>
    <lineage>
        <taxon>Eukaryota</taxon>
        <taxon>Metazoa</taxon>
        <taxon>Spiralia</taxon>
        <taxon>Gnathifera</taxon>
        <taxon>Rotifera</taxon>
        <taxon>Eurotatoria</taxon>
        <taxon>Monogononta</taxon>
        <taxon>Pseudotrocha</taxon>
        <taxon>Ploima</taxon>
        <taxon>Brachionidae</taxon>
        <taxon>Brachionus</taxon>
    </lineage>
</organism>